<keyword evidence="3" id="KW-0012">Acyltransferase</keyword>
<evidence type="ECO:0000256" key="2">
    <source>
        <dbReference type="ARBA" id="ARBA00022679"/>
    </source>
</evidence>
<dbReference type="Proteomes" id="UP000317650">
    <property type="component" value="Chromosome 10"/>
</dbReference>
<dbReference type="STRING" id="52838.A0A4S8IW09"/>
<comment type="similarity">
    <text evidence="1">Belongs to the plant acyltransferase family.</text>
</comment>
<organism evidence="4 5">
    <name type="scientific">Musa balbisiana</name>
    <name type="common">Banana</name>
    <dbReference type="NCBI Taxonomy" id="52838"/>
    <lineage>
        <taxon>Eukaryota</taxon>
        <taxon>Viridiplantae</taxon>
        <taxon>Streptophyta</taxon>
        <taxon>Embryophyta</taxon>
        <taxon>Tracheophyta</taxon>
        <taxon>Spermatophyta</taxon>
        <taxon>Magnoliopsida</taxon>
        <taxon>Liliopsida</taxon>
        <taxon>Zingiberales</taxon>
        <taxon>Musaceae</taxon>
        <taxon>Musa</taxon>
    </lineage>
</organism>
<dbReference type="PANTHER" id="PTHR31642">
    <property type="entry name" value="TRICHOTHECENE 3-O-ACETYLTRANSFERASE"/>
    <property type="match status" value="1"/>
</dbReference>
<dbReference type="EMBL" id="PYDT01000008">
    <property type="protein sequence ID" value="THU52995.1"/>
    <property type="molecule type" value="Genomic_DNA"/>
</dbReference>
<evidence type="ECO:0000313" key="5">
    <source>
        <dbReference type="Proteomes" id="UP000317650"/>
    </source>
</evidence>
<dbReference type="AlphaFoldDB" id="A0A4S8IW09"/>
<evidence type="ECO:0008006" key="6">
    <source>
        <dbReference type="Google" id="ProtNLM"/>
    </source>
</evidence>
<dbReference type="Pfam" id="PF02458">
    <property type="entry name" value="Transferase"/>
    <property type="match status" value="1"/>
</dbReference>
<keyword evidence="2" id="KW-0808">Transferase</keyword>
<accession>A0A4S8IW09</accession>
<name>A0A4S8IW09_MUSBA</name>
<keyword evidence="5" id="KW-1185">Reference proteome</keyword>
<proteinExistence type="inferred from homology"/>
<dbReference type="InterPro" id="IPR050317">
    <property type="entry name" value="Plant_Fungal_Acyltransferase"/>
</dbReference>
<reference evidence="4 5" key="1">
    <citation type="journal article" date="2019" name="Nat. Plants">
        <title>Genome sequencing of Musa balbisiana reveals subgenome evolution and function divergence in polyploid bananas.</title>
        <authorList>
            <person name="Yao X."/>
        </authorList>
    </citation>
    <scope>NUCLEOTIDE SEQUENCE [LARGE SCALE GENOMIC DNA]</scope>
    <source>
        <strain evidence="5">cv. DH-PKW</strain>
        <tissue evidence="4">Leaves</tissue>
    </source>
</reference>
<sequence>MTHSPFSPLLLKPFFTYKCHPLLVPISHRSLSHLPYRSYTLLFPIPLSLCAAIILVGEACSVTQVQAMTKSIEIPDCYYPKEPSLVCPSSSTPRHTLYLSNLDDQKFLRFSIKYLYVYKKAVGWEALRTSLSKVLVDYYPLAGRVRTSAEDGEKLEVDCNGEGALLAEGYVDLTVEKFLEGSRRPNRSWRKLLYKVEAQSFVAVPPLIVQMTHLSCGGMILCTAINHCLCDGIGTAQFLHAWALITSKPNANLPTNPFHDRHILKPRDPPQIAFSHPEFSRPLPRVGPDSDYITQILLSQPLVPVSLTFTTSHILHLKQQCVPSLKCTSFEVLASHVWRAWIKSLDPPASLHIKLLFSMNMRQRLKPELPSGYYGNGFVLACAETSVEELIASNPHYSVKLVQEAKECLNDDYVRSMIDLLDARKVKPELSSSLVISPWTKLGLEDLDFGEGRPLHMGPLASEIYCLFLPVIGDLQAFTVLLSIPQGVADLFQHYCTKDLDDEEENGIKEDGGRGYA</sequence>
<dbReference type="InterPro" id="IPR023213">
    <property type="entry name" value="CAT-like_dom_sf"/>
</dbReference>
<dbReference type="GO" id="GO:0016747">
    <property type="term" value="F:acyltransferase activity, transferring groups other than amino-acyl groups"/>
    <property type="evidence" value="ECO:0007669"/>
    <property type="project" value="TreeGrafter"/>
</dbReference>
<evidence type="ECO:0000256" key="3">
    <source>
        <dbReference type="ARBA" id="ARBA00023315"/>
    </source>
</evidence>
<comment type="caution">
    <text evidence="4">The sequence shown here is derived from an EMBL/GenBank/DDBJ whole genome shotgun (WGS) entry which is preliminary data.</text>
</comment>
<protein>
    <recommendedName>
        <fullName evidence="6">Omega-hydroxypalmitate O-feruloyl transferase</fullName>
    </recommendedName>
</protein>
<dbReference type="Gene3D" id="3.30.559.10">
    <property type="entry name" value="Chloramphenicol acetyltransferase-like domain"/>
    <property type="match status" value="2"/>
</dbReference>
<evidence type="ECO:0000313" key="4">
    <source>
        <dbReference type="EMBL" id="THU52995.1"/>
    </source>
</evidence>
<gene>
    <name evidence="4" type="ORF">C4D60_Mb10t09780</name>
</gene>
<evidence type="ECO:0000256" key="1">
    <source>
        <dbReference type="ARBA" id="ARBA00009861"/>
    </source>
</evidence>
<dbReference type="PANTHER" id="PTHR31642:SF5">
    <property type="entry name" value="OS01G0104900 PROTEIN"/>
    <property type="match status" value="1"/>
</dbReference>